<name>K9DK29_9BURK</name>
<dbReference type="RefSeq" id="WP_005664615.1">
    <property type="nucleotide sequence ID" value="NZ_JH992922.1"/>
</dbReference>
<dbReference type="HOGENOM" id="CLU_2155308_0_0_4"/>
<accession>K9DK29</accession>
<gene>
    <name evidence="1" type="ORF">HMPREF9710_01096</name>
</gene>
<proteinExistence type="predicted"/>
<dbReference type="AlphaFoldDB" id="K9DK29"/>
<reference evidence="1 2" key="1">
    <citation type="submission" date="2012-09" db="EMBL/GenBank/DDBJ databases">
        <title>The Genome Sequence of Massilia timonae CCUG 45783.</title>
        <authorList>
            <consortium name="The Broad Institute Genome Sequencing Platform"/>
            <person name="Earl A."/>
            <person name="Ward D."/>
            <person name="Feldgarden M."/>
            <person name="Gevers D."/>
            <person name="Huys G."/>
            <person name="Walker B."/>
            <person name="Young S.K."/>
            <person name="Zeng Q."/>
            <person name="Gargeya S."/>
            <person name="Fitzgerald M."/>
            <person name="Haas B."/>
            <person name="Abouelleil A."/>
            <person name="Alvarado L."/>
            <person name="Arachchi H.M."/>
            <person name="Berlin A.M."/>
            <person name="Chapman S.B."/>
            <person name="Goldberg J."/>
            <person name="Griggs A."/>
            <person name="Gujja S."/>
            <person name="Hansen M."/>
            <person name="Howarth C."/>
            <person name="Imamovic A."/>
            <person name="Larimer J."/>
            <person name="McCowen C."/>
            <person name="Montmayeur A."/>
            <person name="Murphy C."/>
            <person name="Neiman D."/>
            <person name="Pearson M."/>
            <person name="Priest M."/>
            <person name="Roberts A."/>
            <person name="Saif S."/>
            <person name="Shea T."/>
            <person name="Sisk P."/>
            <person name="Sykes S."/>
            <person name="Wortman J."/>
            <person name="Nusbaum C."/>
            <person name="Birren B."/>
        </authorList>
    </citation>
    <scope>NUCLEOTIDE SEQUENCE [LARGE SCALE GENOMIC DNA]</scope>
    <source>
        <strain evidence="1 2">CCUG 45783</strain>
    </source>
</reference>
<evidence type="ECO:0000313" key="1">
    <source>
        <dbReference type="EMBL" id="EKU83611.1"/>
    </source>
</evidence>
<dbReference type="InterPro" id="IPR011051">
    <property type="entry name" value="RmlC_Cupin_sf"/>
</dbReference>
<dbReference type="OrthoDB" id="8265259at2"/>
<dbReference type="Gene3D" id="2.60.120.10">
    <property type="entry name" value="Jelly Rolls"/>
    <property type="match status" value="1"/>
</dbReference>
<comment type="caution">
    <text evidence="1">The sequence shown here is derived from an EMBL/GenBank/DDBJ whole genome shotgun (WGS) entry which is preliminary data.</text>
</comment>
<keyword evidence="2" id="KW-1185">Reference proteome</keyword>
<organism evidence="1 2">
    <name type="scientific">Massilia timonae CCUG 45783</name>
    <dbReference type="NCBI Taxonomy" id="883126"/>
    <lineage>
        <taxon>Bacteria</taxon>
        <taxon>Pseudomonadati</taxon>
        <taxon>Pseudomonadota</taxon>
        <taxon>Betaproteobacteria</taxon>
        <taxon>Burkholderiales</taxon>
        <taxon>Oxalobacteraceae</taxon>
        <taxon>Telluria group</taxon>
        <taxon>Massilia</taxon>
    </lineage>
</organism>
<dbReference type="SUPFAM" id="SSF51182">
    <property type="entry name" value="RmlC-like cupins"/>
    <property type="match status" value="1"/>
</dbReference>
<evidence type="ECO:0000313" key="2">
    <source>
        <dbReference type="Proteomes" id="UP000009874"/>
    </source>
</evidence>
<sequence length="111" mass="11957">MTMRIHVHAELAGDYDLRDLDTFRLDGAHEIKTGIVRIAKGTRSPAAGLRALADHEIGYVVSGKVRVETEAGVLDVSCGDTLIASPDIPHATTALEDTVIFFALAIRCKVE</sequence>
<dbReference type="Proteomes" id="UP000009874">
    <property type="component" value="Unassembled WGS sequence"/>
</dbReference>
<dbReference type="EMBL" id="AGZI01000010">
    <property type="protein sequence ID" value="EKU83611.1"/>
    <property type="molecule type" value="Genomic_DNA"/>
</dbReference>
<evidence type="ECO:0008006" key="3">
    <source>
        <dbReference type="Google" id="ProtNLM"/>
    </source>
</evidence>
<dbReference type="PATRIC" id="fig|883126.3.peg.1107"/>
<dbReference type="InterPro" id="IPR014710">
    <property type="entry name" value="RmlC-like_jellyroll"/>
</dbReference>
<protein>
    <recommendedName>
        <fullName evidence="3">Cupin 2 conserved barrel domain-containing protein</fullName>
    </recommendedName>
</protein>